<dbReference type="Proteomes" id="UP000663852">
    <property type="component" value="Unassembled WGS sequence"/>
</dbReference>
<dbReference type="PANTHER" id="PTHR46641:SF2">
    <property type="entry name" value="FMRFAMIDE RECEPTOR"/>
    <property type="match status" value="1"/>
</dbReference>
<sequence>MYHWFDQHMSHRIKGIAMEHNSTENSSFISNTTQIIDIDYSIDYILLFRLVVWGYIGMVLSIFGIVGNIITILVLILPSMRTTSTNIYLTAISCSNILFLLIFIPTYSMRYLLGYSVYMSNQPPFAFEILLLRLPTTPVYNTIVLSMIYLTLALSIDRLISVKFPLESKHILTKRRTLIAILCVYLFSILYCIPYWVEQAYDPKDKVCRLTKFGQKIHKYTRIYVYIPVVYVVPLLTLACVNTNIIKNLIKKKRRKQSLVGKTIAARKKTADYHITLMLVAVVIAFVLSQLPLLVLNVWFAIDHQAPTKSLKFQTLNSVGVLLLVLNTSTNFLLYCCFGQKFRQTLIEFILNLFPNHMKTMQRKRSSLKQNQLSIEAHQQRVSRSSSTVTNDSKMIRIKVDDLNPNALNGSSSQLDQIPMRKSDEQLRPLLPSPILNSPNSTKQLSSIKNSLSTDSHQPSPLNTQQILTIKI</sequence>
<feature type="transmembrane region" description="Helical" evidence="6">
    <location>
        <begin position="177"/>
        <end position="197"/>
    </location>
</feature>
<evidence type="ECO:0000256" key="6">
    <source>
        <dbReference type="SAM" id="Phobius"/>
    </source>
</evidence>
<dbReference type="GO" id="GO:0004930">
    <property type="term" value="F:G protein-coupled receptor activity"/>
    <property type="evidence" value="ECO:0007669"/>
    <property type="project" value="InterPro"/>
</dbReference>
<evidence type="ECO:0000313" key="9">
    <source>
        <dbReference type="Proteomes" id="UP000663852"/>
    </source>
</evidence>
<feature type="domain" description="G-protein coupled receptors family 1 profile" evidence="7">
    <location>
        <begin position="67"/>
        <end position="335"/>
    </location>
</feature>
<keyword evidence="4 6" id="KW-0472">Membrane</keyword>
<evidence type="ECO:0000259" key="7">
    <source>
        <dbReference type="PROSITE" id="PS50262"/>
    </source>
</evidence>
<feature type="transmembrane region" description="Helical" evidence="6">
    <location>
        <begin position="52"/>
        <end position="77"/>
    </location>
</feature>
<gene>
    <name evidence="8" type="ORF">EDS130_LOCUS9941</name>
</gene>
<evidence type="ECO:0000256" key="5">
    <source>
        <dbReference type="SAM" id="MobiDB-lite"/>
    </source>
</evidence>
<proteinExistence type="predicted"/>
<evidence type="ECO:0000313" key="8">
    <source>
        <dbReference type="EMBL" id="CAF0904427.1"/>
    </source>
</evidence>
<feature type="transmembrane region" description="Helical" evidence="6">
    <location>
        <begin position="138"/>
        <end position="156"/>
    </location>
</feature>
<accession>A0A813ZTY3</accession>
<dbReference type="GO" id="GO:0016020">
    <property type="term" value="C:membrane"/>
    <property type="evidence" value="ECO:0007669"/>
    <property type="project" value="UniProtKB-SubCell"/>
</dbReference>
<feature type="transmembrane region" description="Helical" evidence="6">
    <location>
        <begin position="277"/>
        <end position="299"/>
    </location>
</feature>
<feature type="transmembrane region" description="Helical" evidence="6">
    <location>
        <begin position="223"/>
        <end position="246"/>
    </location>
</feature>
<feature type="transmembrane region" description="Helical" evidence="6">
    <location>
        <begin position="319"/>
        <end position="338"/>
    </location>
</feature>
<keyword evidence="2 6" id="KW-0812">Transmembrane</keyword>
<dbReference type="InterPro" id="IPR000276">
    <property type="entry name" value="GPCR_Rhodpsn"/>
</dbReference>
<evidence type="ECO:0000256" key="2">
    <source>
        <dbReference type="ARBA" id="ARBA00022692"/>
    </source>
</evidence>
<name>A0A813ZTY3_ADIRI</name>
<reference evidence="8" key="1">
    <citation type="submission" date="2021-02" db="EMBL/GenBank/DDBJ databases">
        <authorList>
            <person name="Nowell W R."/>
        </authorList>
    </citation>
    <scope>NUCLEOTIDE SEQUENCE</scope>
</reference>
<organism evidence="8 9">
    <name type="scientific">Adineta ricciae</name>
    <name type="common">Rotifer</name>
    <dbReference type="NCBI Taxonomy" id="249248"/>
    <lineage>
        <taxon>Eukaryota</taxon>
        <taxon>Metazoa</taxon>
        <taxon>Spiralia</taxon>
        <taxon>Gnathifera</taxon>
        <taxon>Rotifera</taxon>
        <taxon>Eurotatoria</taxon>
        <taxon>Bdelloidea</taxon>
        <taxon>Adinetida</taxon>
        <taxon>Adinetidae</taxon>
        <taxon>Adineta</taxon>
    </lineage>
</organism>
<feature type="transmembrane region" description="Helical" evidence="6">
    <location>
        <begin position="97"/>
        <end position="118"/>
    </location>
</feature>
<dbReference type="PANTHER" id="PTHR46641">
    <property type="entry name" value="FMRFAMIDE RECEPTOR-RELATED"/>
    <property type="match status" value="1"/>
</dbReference>
<evidence type="ECO:0000256" key="3">
    <source>
        <dbReference type="ARBA" id="ARBA00022989"/>
    </source>
</evidence>
<dbReference type="InterPro" id="IPR052954">
    <property type="entry name" value="GPCR-Ligand_Int"/>
</dbReference>
<dbReference type="EMBL" id="CAJNOJ010000034">
    <property type="protein sequence ID" value="CAF0904427.1"/>
    <property type="molecule type" value="Genomic_DNA"/>
</dbReference>
<protein>
    <recommendedName>
        <fullName evidence="7">G-protein coupled receptors family 1 profile domain-containing protein</fullName>
    </recommendedName>
</protein>
<dbReference type="InterPro" id="IPR017452">
    <property type="entry name" value="GPCR_Rhodpsn_7TM"/>
</dbReference>
<feature type="compositionally biased region" description="Polar residues" evidence="5">
    <location>
        <begin position="442"/>
        <end position="464"/>
    </location>
</feature>
<dbReference type="PROSITE" id="PS50262">
    <property type="entry name" value="G_PROTEIN_RECEP_F1_2"/>
    <property type="match status" value="1"/>
</dbReference>
<dbReference type="AlphaFoldDB" id="A0A813ZTY3"/>
<dbReference type="Pfam" id="PF00001">
    <property type="entry name" value="7tm_1"/>
    <property type="match status" value="1"/>
</dbReference>
<dbReference type="CDD" id="cd14978">
    <property type="entry name" value="7tmA_FMRFamide_R-like"/>
    <property type="match status" value="1"/>
</dbReference>
<comment type="caution">
    <text evidence="8">The sequence shown here is derived from an EMBL/GenBank/DDBJ whole genome shotgun (WGS) entry which is preliminary data.</text>
</comment>
<keyword evidence="3 6" id="KW-1133">Transmembrane helix</keyword>
<evidence type="ECO:0000256" key="4">
    <source>
        <dbReference type="ARBA" id="ARBA00023136"/>
    </source>
</evidence>
<evidence type="ECO:0000256" key="1">
    <source>
        <dbReference type="ARBA" id="ARBA00004370"/>
    </source>
</evidence>
<comment type="subcellular location">
    <subcellularLocation>
        <location evidence="1">Membrane</location>
    </subcellularLocation>
</comment>
<dbReference type="PRINTS" id="PR00237">
    <property type="entry name" value="GPCRRHODOPSN"/>
</dbReference>
<feature type="compositionally biased region" description="Low complexity" evidence="5">
    <location>
        <begin position="429"/>
        <end position="441"/>
    </location>
</feature>
<dbReference type="OrthoDB" id="10011262at2759"/>
<dbReference type="SUPFAM" id="SSF81321">
    <property type="entry name" value="Family A G protein-coupled receptor-like"/>
    <property type="match status" value="1"/>
</dbReference>
<feature type="region of interest" description="Disordered" evidence="5">
    <location>
        <begin position="429"/>
        <end position="464"/>
    </location>
</feature>
<dbReference type="Gene3D" id="1.20.1070.10">
    <property type="entry name" value="Rhodopsin 7-helix transmembrane proteins"/>
    <property type="match status" value="1"/>
</dbReference>